<keyword evidence="5 7" id="KW-1133">Transmembrane helix</keyword>
<proteinExistence type="predicted"/>
<sequence>MKDSSTWSRRLGKLISSLVILLLATSGALAFGASKWSLREFGPISVPQALDNLSGSGNEGIPDYYAASLAKWIVFPGVVVFVGACVALLLSQWLGKHHHIFWSRFILALTLIGSLVSATIGAVYADKAINLVKWLTPRPTHVDIAEYYVEPDVVKPTDGDKNLVVIYLESMDTAFADDSLVEGNALESLLETTEDWATLDRYTQYPSGGWSQAGMVASYCGIPIRAEGEDSVANGSEIAVDAGPYMPGVTCLSDILHQEGYNQVFLSGGDLTFANSRDFLTSHGFDRVLELRDWEAQGETEMVSWGLADRRLIHYVKQELLDLSKQNAPFSLSFATLDNHSPASILPHCPDAYSDKTLSAIKCQSEMVAELVDFMDENGLLENTVVVMIADHQIMDGYPVAAYRNLIPRQDEYPIFNKFYSPDGVTLQRSEGTQLDVFPTLYNLLGGELSDGRGGLGVSLLVPEESATQGQMLPSLSRDEQYEVLTSKSSDWIRQIWGETD</sequence>
<dbReference type="SUPFAM" id="SSF53649">
    <property type="entry name" value="Alkaline phosphatase-like"/>
    <property type="match status" value="1"/>
</dbReference>
<evidence type="ECO:0000256" key="2">
    <source>
        <dbReference type="ARBA" id="ARBA00004936"/>
    </source>
</evidence>
<dbReference type="InterPro" id="IPR050448">
    <property type="entry name" value="OpgB/LTA_synthase_biosynth"/>
</dbReference>
<comment type="caution">
    <text evidence="9">The sequence shown here is derived from an EMBL/GenBank/DDBJ whole genome shotgun (WGS) entry which is preliminary data.</text>
</comment>
<dbReference type="EMBL" id="VULO01000002">
    <property type="protein sequence ID" value="MSS83646.1"/>
    <property type="molecule type" value="Genomic_DNA"/>
</dbReference>
<evidence type="ECO:0000256" key="4">
    <source>
        <dbReference type="ARBA" id="ARBA00022692"/>
    </source>
</evidence>
<feature type="transmembrane region" description="Helical" evidence="7">
    <location>
        <begin position="105"/>
        <end position="125"/>
    </location>
</feature>
<keyword evidence="6 7" id="KW-0472">Membrane</keyword>
<protein>
    <submittedName>
        <fullName evidence="9">LTA synthase family protein</fullName>
    </submittedName>
</protein>
<comment type="pathway">
    <text evidence="2">Cell wall biogenesis; lipoteichoic acid biosynthesis.</text>
</comment>
<dbReference type="Pfam" id="PF00884">
    <property type="entry name" value="Sulfatase"/>
    <property type="match status" value="1"/>
</dbReference>
<keyword evidence="4 7" id="KW-0812">Transmembrane</keyword>
<dbReference type="CDD" id="cd16015">
    <property type="entry name" value="LTA_synthase"/>
    <property type="match status" value="1"/>
</dbReference>
<feature type="transmembrane region" description="Helical" evidence="7">
    <location>
        <begin position="72"/>
        <end position="93"/>
    </location>
</feature>
<evidence type="ECO:0000313" key="10">
    <source>
        <dbReference type="Proteomes" id="UP000470875"/>
    </source>
</evidence>
<evidence type="ECO:0000256" key="3">
    <source>
        <dbReference type="ARBA" id="ARBA00022475"/>
    </source>
</evidence>
<accession>A0A6N7W5Z6</accession>
<dbReference type="RefSeq" id="WP_154543231.1">
    <property type="nucleotide sequence ID" value="NZ_VULO01000002.1"/>
</dbReference>
<dbReference type="Gene3D" id="3.40.720.10">
    <property type="entry name" value="Alkaline Phosphatase, subunit A"/>
    <property type="match status" value="1"/>
</dbReference>
<dbReference type="GO" id="GO:0005886">
    <property type="term" value="C:plasma membrane"/>
    <property type="evidence" value="ECO:0007669"/>
    <property type="project" value="UniProtKB-SubCell"/>
</dbReference>
<dbReference type="InterPro" id="IPR017850">
    <property type="entry name" value="Alkaline_phosphatase_core_sf"/>
</dbReference>
<evidence type="ECO:0000259" key="8">
    <source>
        <dbReference type="Pfam" id="PF00884"/>
    </source>
</evidence>
<keyword evidence="10" id="KW-1185">Reference proteome</keyword>
<dbReference type="Proteomes" id="UP000470875">
    <property type="component" value="Unassembled WGS sequence"/>
</dbReference>
<gene>
    <name evidence="9" type="ORF">FYJ24_02470</name>
</gene>
<reference evidence="9 10" key="1">
    <citation type="submission" date="2019-08" db="EMBL/GenBank/DDBJ databases">
        <title>In-depth cultivation of the pig gut microbiome towards novel bacterial diversity and tailored functional studies.</title>
        <authorList>
            <person name="Wylensek D."/>
            <person name="Hitch T.C.A."/>
            <person name="Clavel T."/>
        </authorList>
    </citation>
    <scope>NUCLEOTIDE SEQUENCE [LARGE SCALE GENOMIC DNA]</scope>
    <source>
        <strain evidence="9 10">WB03_NA08</strain>
    </source>
</reference>
<evidence type="ECO:0000256" key="6">
    <source>
        <dbReference type="ARBA" id="ARBA00023136"/>
    </source>
</evidence>
<dbReference type="AlphaFoldDB" id="A0A6N7W5Z6"/>
<dbReference type="PANTHER" id="PTHR47371:SF3">
    <property type="entry name" value="PHOSPHOGLYCEROL TRANSFERASE I"/>
    <property type="match status" value="1"/>
</dbReference>
<evidence type="ECO:0000256" key="7">
    <source>
        <dbReference type="SAM" id="Phobius"/>
    </source>
</evidence>
<feature type="domain" description="Sulfatase N-terminal" evidence="8">
    <location>
        <begin position="243"/>
        <end position="446"/>
    </location>
</feature>
<comment type="subcellular location">
    <subcellularLocation>
        <location evidence="1">Cell membrane</location>
        <topology evidence="1">Multi-pass membrane protein</topology>
    </subcellularLocation>
</comment>
<evidence type="ECO:0000256" key="5">
    <source>
        <dbReference type="ARBA" id="ARBA00022989"/>
    </source>
</evidence>
<keyword evidence="3" id="KW-1003">Cell membrane</keyword>
<evidence type="ECO:0000256" key="1">
    <source>
        <dbReference type="ARBA" id="ARBA00004651"/>
    </source>
</evidence>
<organism evidence="9 10">
    <name type="scientific">Scrofimicrobium canadense</name>
    <dbReference type="NCBI Taxonomy" id="2652290"/>
    <lineage>
        <taxon>Bacteria</taxon>
        <taxon>Bacillati</taxon>
        <taxon>Actinomycetota</taxon>
        <taxon>Actinomycetes</taxon>
        <taxon>Actinomycetales</taxon>
        <taxon>Actinomycetaceae</taxon>
        <taxon>Scrofimicrobium</taxon>
    </lineage>
</organism>
<dbReference type="InterPro" id="IPR000917">
    <property type="entry name" value="Sulfatase_N"/>
</dbReference>
<dbReference type="PANTHER" id="PTHR47371">
    <property type="entry name" value="LIPOTEICHOIC ACID SYNTHASE"/>
    <property type="match status" value="1"/>
</dbReference>
<evidence type="ECO:0000313" key="9">
    <source>
        <dbReference type="EMBL" id="MSS83646.1"/>
    </source>
</evidence>
<name>A0A6N7W5Z6_9ACTO</name>